<dbReference type="OrthoDB" id="9913093at2"/>
<comment type="caution">
    <text evidence="1">The sequence shown here is derived from an EMBL/GenBank/DDBJ whole genome shotgun (WGS) entry which is preliminary data.</text>
</comment>
<accession>A0A646KBW8</accession>
<sequence length="69" mass="7655">MTLPGFTPARPPCPGDRLFPQIDTHCDTLCLNECANVCEDRPPWEAGDCLNVCQDQCLNDCEPPMYLIG</sequence>
<organism evidence="1 2">
    <name type="scientific">Streptomyces jumonjinensis</name>
    <dbReference type="NCBI Taxonomy" id="1945"/>
    <lineage>
        <taxon>Bacteria</taxon>
        <taxon>Bacillati</taxon>
        <taxon>Actinomycetota</taxon>
        <taxon>Actinomycetes</taxon>
        <taxon>Kitasatosporales</taxon>
        <taxon>Streptomycetaceae</taxon>
        <taxon>Streptomyces</taxon>
    </lineage>
</organism>
<name>A0A646KBW8_STRJU</name>
<proteinExistence type="predicted"/>
<reference evidence="1 2" key="1">
    <citation type="submission" date="2019-05" db="EMBL/GenBank/DDBJ databases">
        <title>Comparative genomics and metabolomics analyses of clavulanic acid producing Streptomyces species provides insight into specialized metabolism and evolution of beta-lactam biosynthetic gene clusters.</title>
        <authorList>
            <person name="Moore M.A."/>
            <person name="Cruz-Morales P."/>
            <person name="Barona Gomez F."/>
            <person name="Kapil T."/>
        </authorList>
    </citation>
    <scope>NUCLEOTIDE SEQUENCE [LARGE SCALE GENOMIC DNA]</scope>
    <source>
        <strain evidence="1 2">NRRL 5741</strain>
    </source>
</reference>
<evidence type="ECO:0000313" key="1">
    <source>
        <dbReference type="EMBL" id="MQS99619.1"/>
    </source>
</evidence>
<dbReference type="RefSeq" id="WP_153480583.1">
    <property type="nucleotide sequence ID" value="NZ_JBEPDZ010000014.1"/>
</dbReference>
<dbReference type="Proteomes" id="UP000419138">
    <property type="component" value="Unassembled WGS sequence"/>
</dbReference>
<gene>
    <name evidence="1" type="ORF">FF041_05160</name>
</gene>
<dbReference type="AlphaFoldDB" id="A0A646KBW8"/>
<keyword evidence="2" id="KW-1185">Reference proteome</keyword>
<evidence type="ECO:0000313" key="2">
    <source>
        <dbReference type="Proteomes" id="UP000419138"/>
    </source>
</evidence>
<dbReference type="EMBL" id="VCLA01000039">
    <property type="protein sequence ID" value="MQS99619.1"/>
    <property type="molecule type" value="Genomic_DNA"/>
</dbReference>
<protein>
    <submittedName>
        <fullName evidence="1">Uncharacterized protein</fullName>
    </submittedName>
</protein>